<evidence type="ECO:0000259" key="4">
    <source>
        <dbReference type="Pfam" id="PF02230"/>
    </source>
</evidence>
<dbReference type="Gene3D" id="3.40.50.1820">
    <property type="entry name" value="alpha/beta hydrolase"/>
    <property type="match status" value="1"/>
</dbReference>
<keyword evidence="3" id="KW-1133">Transmembrane helix</keyword>
<keyword evidence="2" id="KW-0378">Hydrolase</keyword>
<dbReference type="InterPro" id="IPR003140">
    <property type="entry name" value="PLipase/COase/thioEstase"/>
</dbReference>
<proteinExistence type="inferred from homology"/>
<dbReference type="GO" id="GO:0005737">
    <property type="term" value="C:cytoplasm"/>
    <property type="evidence" value="ECO:0007669"/>
    <property type="project" value="TreeGrafter"/>
</dbReference>
<evidence type="ECO:0000256" key="2">
    <source>
        <dbReference type="ARBA" id="ARBA00022801"/>
    </source>
</evidence>
<evidence type="ECO:0000256" key="1">
    <source>
        <dbReference type="ARBA" id="ARBA00006499"/>
    </source>
</evidence>
<gene>
    <name evidence="5" type="ORF">RFI_28437</name>
</gene>
<dbReference type="PANTHER" id="PTHR10655:SF17">
    <property type="entry name" value="LYSOPHOSPHOLIPASE-LIKE PROTEIN 1"/>
    <property type="match status" value="1"/>
</dbReference>
<dbReference type="InterPro" id="IPR050565">
    <property type="entry name" value="LYPA1-2/EST-like"/>
</dbReference>
<organism evidence="5 6">
    <name type="scientific">Reticulomyxa filosa</name>
    <dbReference type="NCBI Taxonomy" id="46433"/>
    <lineage>
        <taxon>Eukaryota</taxon>
        <taxon>Sar</taxon>
        <taxon>Rhizaria</taxon>
        <taxon>Retaria</taxon>
        <taxon>Foraminifera</taxon>
        <taxon>Monothalamids</taxon>
        <taxon>Reticulomyxidae</taxon>
        <taxon>Reticulomyxa</taxon>
    </lineage>
</organism>
<dbReference type="GO" id="GO:0052689">
    <property type="term" value="F:carboxylic ester hydrolase activity"/>
    <property type="evidence" value="ECO:0007669"/>
    <property type="project" value="TreeGrafter"/>
</dbReference>
<dbReference type="InterPro" id="IPR029058">
    <property type="entry name" value="AB_hydrolase_fold"/>
</dbReference>
<keyword evidence="3" id="KW-0812">Transmembrane</keyword>
<feature type="transmembrane region" description="Helical" evidence="3">
    <location>
        <begin position="101"/>
        <end position="120"/>
    </location>
</feature>
<dbReference type="OrthoDB" id="2418081at2759"/>
<reference evidence="5 6" key="1">
    <citation type="journal article" date="2013" name="Curr. Biol.">
        <title>The Genome of the Foraminiferan Reticulomyxa filosa.</title>
        <authorList>
            <person name="Glockner G."/>
            <person name="Hulsmann N."/>
            <person name="Schleicher M."/>
            <person name="Noegel A.A."/>
            <person name="Eichinger L."/>
            <person name="Gallinger C."/>
            <person name="Pawlowski J."/>
            <person name="Sierra R."/>
            <person name="Euteneuer U."/>
            <person name="Pillet L."/>
            <person name="Moustafa A."/>
            <person name="Platzer M."/>
            <person name="Groth M."/>
            <person name="Szafranski K."/>
            <person name="Schliwa M."/>
        </authorList>
    </citation>
    <scope>NUCLEOTIDE SEQUENCE [LARGE SCALE GENOMIC DNA]</scope>
</reference>
<evidence type="ECO:0000256" key="3">
    <source>
        <dbReference type="SAM" id="Phobius"/>
    </source>
</evidence>
<evidence type="ECO:0000313" key="6">
    <source>
        <dbReference type="Proteomes" id="UP000023152"/>
    </source>
</evidence>
<feature type="domain" description="Phospholipase/carboxylesterase/thioesterase" evidence="4">
    <location>
        <begin position="110"/>
        <end position="209"/>
    </location>
</feature>
<dbReference type="Pfam" id="PF02230">
    <property type="entry name" value="Abhydrolase_2"/>
    <property type="match status" value="1"/>
</dbReference>
<dbReference type="GO" id="GO:0008474">
    <property type="term" value="F:palmitoyl-(protein) hydrolase activity"/>
    <property type="evidence" value="ECO:0007669"/>
    <property type="project" value="TreeGrafter"/>
</dbReference>
<dbReference type="SUPFAM" id="SSF53474">
    <property type="entry name" value="alpha/beta-Hydrolases"/>
    <property type="match status" value="1"/>
</dbReference>
<keyword evidence="3" id="KW-0472">Membrane</keyword>
<dbReference type="AlphaFoldDB" id="X6M7E5"/>
<feature type="transmembrane region" description="Helical" evidence="3">
    <location>
        <begin position="50"/>
        <end position="73"/>
    </location>
</feature>
<dbReference type="Proteomes" id="UP000023152">
    <property type="component" value="Unassembled WGS sequence"/>
</dbReference>
<sequence length="229" mass="25742">MIAEELRITLLQAPIRSVTINGGEKMPACQSKLKLNTQVYYYTHISFVYMYLYFFVFVVAVIIILALDLLIAFKSKETQNTLQLVDSVKLGNLFCFEFNKLLNPLLLLMMGGAMAMHVGYNFNRPLNGVVSLSAYALVTSNFPQKIHVSNQQTPCLIGHGKLDPVVPFQSGVESIKRTLGKSIKKIKYLTYYELGHEVNEEEIQQVISFALDSNSFFEKDSNAPATAKL</sequence>
<keyword evidence="6" id="KW-1185">Reference proteome</keyword>
<accession>X6M7E5</accession>
<comment type="caution">
    <text evidence="5">The sequence shown here is derived from an EMBL/GenBank/DDBJ whole genome shotgun (WGS) entry which is preliminary data.</text>
</comment>
<comment type="similarity">
    <text evidence="1">Belongs to the AB hydrolase superfamily. AB hydrolase 2 family.</text>
</comment>
<dbReference type="EMBL" id="ASPP01024523">
    <property type="protein sequence ID" value="ETO08950.1"/>
    <property type="molecule type" value="Genomic_DNA"/>
</dbReference>
<name>X6M7E5_RETFI</name>
<evidence type="ECO:0000313" key="5">
    <source>
        <dbReference type="EMBL" id="ETO08950.1"/>
    </source>
</evidence>
<dbReference type="PANTHER" id="PTHR10655">
    <property type="entry name" value="LYSOPHOSPHOLIPASE-RELATED"/>
    <property type="match status" value="1"/>
</dbReference>
<protein>
    <recommendedName>
        <fullName evidence="4">Phospholipase/carboxylesterase/thioesterase domain-containing protein</fullName>
    </recommendedName>
</protein>